<gene>
    <name evidence="7" type="ORF">CB5_LOCUS2634</name>
</gene>
<keyword evidence="5" id="KW-0539">Nucleus</keyword>
<keyword evidence="4" id="KW-0804">Transcription</keyword>
<dbReference type="InterPro" id="IPR002100">
    <property type="entry name" value="TF_MADSbox"/>
</dbReference>
<reference evidence="7" key="1">
    <citation type="submission" date="2020-07" db="EMBL/GenBank/DDBJ databases">
        <authorList>
            <person name="Lin J."/>
        </authorList>
    </citation>
    <scope>NUCLEOTIDE SEQUENCE</scope>
</reference>
<dbReference type="GO" id="GO:0046983">
    <property type="term" value="F:protein dimerization activity"/>
    <property type="evidence" value="ECO:0007669"/>
    <property type="project" value="InterPro"/>
</dbReference>
<dbReference type="Gene3D" id="3.40.1810.10">
    <property type="entry name" value="Transcription factor, MADS-box"/>
    <property type="match status" value="1"/>
</dbReference>
<proteinExistence type="predicted"/>
<evidence type="ECO:0000256" key="2">
    <source>
        <dbReference type="ARBA" id="ARBA00023015"/>
    </source>
</evidence>
<dbReference type="AlphaFoldDB" id="A0A6V7NLF3"/>
<keyword evidence="3" id="KW-0238">DNA-binding</keyword>
<accession>A0A6V7NLF3</accession>
<dbReference type="SUPFAM" id="SSF55455">
    <property type="entry name" value="SRF-like"/>
    <property type="match status" value="1"/>
</dbReference>
<dbReference type="GO" id="GO:0005634">
    <property type="term" value="C:nucleus"/>
    <property type="evidence" value="ECO:0007669"/>
    <property type="project" value="UniProtKB-SubCell"/>
</dbReference>
<organism evidence="7">
    <name type="scientific">Ananas comosus var. bracteatus</name>
    <name type="common">red pineapple</name>
    <dbReference type="NCBI Taxonomy" id="296719"/>
    <lineage>
        <taxon>Eukaryota</taxon>
        <taxon>Viridiplantae</taxon>
        <taxon>Streptophyta</taxon>
        <taxon>Embryophyta</taxon>
        <taxon>Tracheophyta</taxon>
        <taxon>Spermatophyta</taxon>
        <taxon>Magnoliopsida</taxon>
        <taxon>Liliopsida</taxon>
        <taxon>Poales</taxon>
        <taxon>Bromeliaceae</taxon>
        <taxon>Bromelioideae</taxon>
        <taxon>Ananas</taxon>
    </lineage>
</organism>
<comment type="subcellular location">
    <subcellularLocation>
        <location evidence="1">Nucleus</location>
    </subcellularLocation>
</comment>
<dbReference type="InterPro" id="IPR036879">
    <property type="entry name" value="TF_MADSbox_sf"/>
</dbReference>
<evidence type="ECO:0000256" key="3">
    <source>
        <dbReference type="ARBA" id="ARBA00023125"/>
    </source>
</evidence>
<keyword evidence="2" id="KW-0805">Transcription regulation</keyword>
<evidence type="ECO:0000256" key="1">
    <source>
        <dbReference type="ARBA" id="ARBA00004123"/>
    </source>
</evidence>
<evidence type="ECO:0000256" key="5">
    <source>
        <dbReference type="ARBA" id="ARBA00023242"/>
    </source>
</evidence>
<protein>
    <recommendedName>
        <fullName evidence="6">MADS-box domain-containing protein</fullName>
    </recommendedName>
</protein>
<dbReference type="PROSITE" id="PS50066">
    <property type="entry name" value="MADS_BOX_2"/>
    <property type="match status" value="1"/>
</dbReference>
<name>A0A6V7NLF3_ANACO</name>
<sequence length="162" mass="17894">MFTILIALRSGRLAILRIDVKLCNSRKSRNPNQLCSIEQWKAASGGRAIVTVGCPLAARIKALIPPLAANEATDQSMLGGWHGRARRRIVTRLSGTIVISHNVEGICFCTVIKIRGVRRRACDAEVALIVFSTREKLYEYATHSCFLLFNVLLVFISDGVVK</sequence>
<dbReference type="EMBL" id="LR862139">
    <property type="protein sequence ID" value="CAD1819423.1"/>
    <property type="molecule type" value="Genomic_DNA"/>
</dbReference>
<dbReference type="GO" id="GO:0003677">
    <property type="term" value="F:DNA binding"/>
    <property type="evidence" value="ECO:0007669"/>
    <property type="project" value="UniProtKB-KW"/>
</dbReference>
<evidence type="ECO:0000259" key="6">
    <source>
        <dbReference type="PROSITE" id="PS50066"/>
    </source>
</evidence>
<evidence type="ECO:0000256" key="4">
    <source>
        <dbReference type="ARBA" id="ARBA00023163"/>
    </source>
</evidence>
<evidence type="ECO:0000313" key="7">
    <source>
        <dbReference type="EMBL" id="CAD1819423.1"/>
    </source>
</evidence>
<feature type="domain" description="MADS-box" evidence="6">
    <location>
        <begin position="122"/>
        <end position="144"/>
    </location>
</feature>